<dbReference type="Gene3D" id="1.50.10.10">
    <property type="match status" value="1"/>
</dbReference>
<evidence type="ECO:0000313" key="4">
    <source>
        <dbReference type="Proteomes" id="UP000789390"/>
    </source>
</evidence>
<dbReference type="GO" id="GO:0031179">
    <property type="term" value="P:peptide modification"/>
    <property type="evidence" value="ECO:0007669"/>
    <property type="project" value="InterPro"/>
</dbReference>
<comment type="caution">
    <text evidence="3">The sequence shown here is derived from an EMBL/GenBank/DDBJ whole genome shotgun (WGS) entry which is preliminary data.</text>
</comment>
<dbReference type="InterPro" id="IPR007822">
    <property type="entry name" value="LANC-like"/>
</dbReference>
<accession>A0A8J2RF91</accession>
<dbReference type="PRINTS" id="PR01951">
    <property type="entry name" value="LANCEUKARYTE"/>
</dbReference>
<organism evidence="3 4">
    <name type="scientific">Daphnia galeata</name>
    <dbReference type="NCBI Taxonomy" id="27404"/>
    <lineage>
        <taxon>Eukaryota</taxon>
        <taxon>Metazoa</taxon>
        <taxon>Ecdysozoa</taxon>
        <taxon>Arthropoda</taxon>
        <taxon>Crustacea</taxon>
        <taxon>Branchiopoda</taxon>
        <taxon>Diplostraca</taxon>
        <taxon>Cladocera</taxon>
        <taxon>Anomopoda</taxon>
        <taxon>Daphniidae</taxon>
        <taxon>Daphnia</taxon>
    </lineage>
</organism>
<sequence length="427" mass="48459">MNTWSLVKKDDRHFINPFLVPGKQLNFDPKNEEFVKHLKAVTNKLLMQWERDVKAEIDYTGSSNWSDYSIYTGKSGYALLYFEAANILNSAEYLEQAFFMAEKCTMHLHKPNAKDLTFLTGAGGPLALAAVCAHLLKQPEKEHHFIHRLQSLYHSFEAVTDSSSGIPDELLYGRAGCLYSLLFMKQYCKDKVDGNLIVHIAEAIIDSGKRLAKEMQHKGYKTPPLMFEWHDKKYLGPAHGFAGIIYLLMQVKDYLDPGVLENYIRPCLDFLLEIRYPGGNFPSSMDSDRDRLVQWCHGAPGFIHCFVLAAKVFNSDVYLGAAKLCADVTWERGILTKGFSICHGISGNALAILHLYKYTNELVYLQRACKLAEIVIDDRPHELCTPDRPLSMFEGTAGVIFFLLNLREPEKSTCNFPGYQVNSFDKI</sequence>
<evidence type="ECO:0000256" key="2">
    <source>
        <dbReference type="PIRSR" id="PIRSR607822-1"/>
    </source>
</evidence>
<feature type="binding site" evidence="2">
    <location>
        <position position="342"/>
    </location>
    <ligand>
        <name>Zn(2+)</name>
        <dbReference type="ChEBI" id="CHEBI:29105"/>
    </ligand>
</feature>
<proteinExistence type="inferred from homology"/>
<reference evidence="3" key="1">
    <citation type="submission" date="2021-11" db="EMBL/GenBank/DDBJ databases">
        <authorList>
            <person name="Schell T."/>
        </authorList>
    </citation>
    <scope>NUCLEOTIDE SEQUENCE</scope>
    <source>
        <strain evidence="3">M5</strain>
    </source>
</reference>
<dbReference type="InterPro" id="IPR020464">
    <property type="entry name" value="LanC-like_prot_euk"/>
</dbReference>
<feature type="binding site" evidence="2">
    <location>
        <position position="343"/>
    </location>
    <ligand>
        <name>Zn(2+)</name>
        <dbReference type="ChEBI" id="CHEBI:29105"/>
    </ligand>
</feature>
<feature type="binding site" evidence="2">
    <location>
        <position position="296"/>
    </location>
    <ligand>
        <name>Zn(2+)</name>
        <dbReference type="ChEBI" id="CHEBI:29105"/>
    </ligand>
</feature>
<keyword evidence="2" id="KW-0479">Metal-binding</keyword>
<dbReference type="EMBL" id="CAKKLH010000024">
    <property type="protein sequence ID" value="CAH0099747.1"/>
    <property type="molecule type" value="Genomic_DNA"/>
</dbReference>
<dbReference type="PRINTS" id="PR01950">
    <property type="entry name" value="LANCSUPER"/>
</dbReference>
<dbReference type="PANTHER" id="PTHR12736:SF21">
    <property type="entry name" value="LANC-LIKE PROTEIN 2"/>
    <property type="match status" value="1"/>
</dbReference>
<dbReference type="Proteomes" id="UP000789390">
    <property type="component" value="Unassembled WGS sequence"/>
</dbReference>
<dbReference type="GO" id="GO:0005886">
    <property type="term" value="C:plasma membrane"/>
    <property type="evidence" value="ECO:0007669"/>
    <property type="project" value="TreeGrafter"/>
</dbReference>
<dbReference type="Pfam" id="PF05147">
    <property type="entry name" value="LANC_like"/>
    <property type="match status" value="1"/>
</dbReference>
<comment type="similarity">
    <text evidence="1">Belongs to the LanC-like protein family.</text>
</comment>
<dbReference type="AlphaFoldDB" id="A0A8J2RF91"/>
<dbReference type="OrthoDB" id="10257263at2759"/>
<dbReference type="InterPro" id="IPR012341">
    <property type="entry name" value="6hp_glycosidase-like_sf"/>
</dbReference>
<dbReference type="PANTHER" id="PTHR12736">
    <property type="entry name" value="LANC-LIKE PROTEIN"/>
    <property type="match status" value="1"/>
</dbReference>
<dbReference type="GO" id="GO:0005975">
    <property type="term" value="P:carbohydrate metabolic process"/>
    <property type="evidence" value="ECO:0007669"/>
    <property type="project" value="InterPro"/>
</dbReference>
<evidence type="ECO:0000256" key="1">
    <source>
        <dbReference type="ARBA" id="ARBA00007179"/>
    </source>
</evidence>
<gene>
    <name evidence="3" type="ORF">DGAL_LOCUS1905</name>
</gene>
<name>A0A8J2RF91_9CRUS</name>
<evidence type="ECO:0000313" key="3">
    <source>
        <dbReference type="EMBL" id="CAH0099747.1"/>
    </source>
</evidence>
<dbReference type="SUPFAM" id="SSF158745">
    <property type="entry name" value="LanC-like"/>
    <property type="match status" value="1"/>
</dbReference>
<keyword evidence="2" id="KW-0862">Zinc</keyword>
<keyword evidence="4" id="KW-1185">Reference proteome</keyword>
<dbReference type="GO" id="GO:0046872">
    <property type="term" value="F:metal ion binding"/>
    <property type="evidence" value="ECO:0007669"/>
    <property type="project" value="UniProtKB-KW"/>
</dbReference>
<dbReference type="CDD" id="cd04794">
    <property type="entry name" value="euk_LANCL"/>
    <property type="match status" value="1"/>
</dbReference>
<dbReference type="SMART" id="SM01260">
    <property type="entry name" value="LANC_like"/>
    <property type="match status" value="1"/>
</dbReference>
<protein>
    <submittedName>
        <fullName evidence="3">Uncharacterized protein</fullName>
    </submittedName>
</protein>